<dbReference type="EMBL" id="RAQU01000076">
    <property type="protein sequence ID" value="RKK03655.1"/>
    <property type="molecule type" value="Genomic_DNA"/>
</dbReference>
<evidence type="ECO:0000313" key="2">
    <source>
        <dbReference type="EMBL" id="RKK03655.1"/>
    </source>
</evidence>
<dbReference type="RefSeq" id="WP_120638834.1">
    <property type="nucleotide sequence ID" value="NZ_RAQU01000076.1"/>
</dbReference>
<evidence type="ECO:0000313" key="3">
    <source>
        <dbReference type="EMBL" id="RMI20122.1"/>
    </source>
</evidence>
<comment type="caution">
    <text evidence="2">The sequence shown here is derived from an EMBL/GenBank/DDBJ whole genome shotgun (WGS) entry which is preliminary data.</text>
</comment>
<dbReference type="OrthoDB" id="7278873at2"/>
<dbReference type="Proteomes" id="UP000278036">
    <property type="component" value="Unassembled WGS sequence"/>
</dbReference>
<dbReference type="AlphaFoldDB" id="A0A3A9JGL6"/>
<gene>
    <name evidence="2" type="ORF">D6Z83_13565</name>
    <name evidence="3" type="ORF">EBE87_16700</name>
</gene>
<dbReference type="Proteomes" id="UP000274097">
    <property type="component" value="Unassembled WGS sequence"/>
</dbReference>
<proteinExistence type="predicted"/>
<reference evidence="2 5" key="1">
    <citation type="submission" date="2018-09" db="EMBL/GenBank/DDBJ databases">
        <title>Roseomonas sp. nov., isolated from feces of Tibetan antelopes in the Qinghai-Tibet plateau, China.</title>
        <authorList>
            <person name="Tian Z."/>
        </authorList>
    </citation>
    <scope>NUCLEOTIDE SEQUENCE [LARGE SCALE GENOMIC DNA]</scope>
    <source>
        <strain evidence="3 4">Z23</strain>
        <strain evidence="2 5">Z24</strain>
    </source>
</reference>
<accession>A0A3A9JGL6</accession>
<dbReference type="InParanoid" id="A0A3A9JGL6"/>
<evidence type="ECO:0000256" key="1">
    <source>
        <dbReference type="SAM" id="MobiDB-lite"/>
    </source>
</evidence>
<dbReference type="EMBL" id="RFLX01000013">
    <property type="protein sequence ID" value="RMI20122.1"/>
    <property type="molecule type" value="Genomic_DNA"/>
</dbReference>
<organism evidence="2 5">
    <name type="scientific">Teichococcus wenyumeiae</name>
    <dbReference type="NCBI Taxonomy" id="2478470"/>
    <lineage>
        <taxon>Bacteria</taxon>
        <taxon>Pseudomonadati</taxon>
        <taxon>Pseudomonadota</taxon>
        <taxon>Alphaproteobacteria</taxon>
        <taxon>Acetobacterales</taxon>
        <taxon>Roseomonadaceae</taxon>
        <taxon>Roseomonas</taxon>
    </lineage>
</organism>
<keyword evidence="4" id="KW-1185">Reference proteome</keyword>
<name>A0A3A9JGL6_9PROT</name>
<evidence type="ECO:0000313" key="4">
    <source>
        <dbReference type="Proteomes" id="UP000274097"/>
    </source>
</evidence>
<evidence type="ECO:0000313" key="5">
    <source>
        <dbReference type="Proteomes" id="UP000278036"/>
    </source>
</evidence>
<protein>
    <submittedName>
        <fullName evidence="2">Uncharacterized protein</fullName>
    </submittedName>
</protein>
<sequence length="98" mass="10645">MIAPAPNVKKRAVEPPAPLPSRLHGTRESTAGALTVAMAERQKQMKPSDPVHDVHLDSETVRLYTEMHDPETGRVLLRLPAAFQGEGTDKPAGAWLEA</sequence>
<feature type="region of interest" description="Disordered" evidence="1">
    <location>
        <begin position="1"/>
        <end position="30"/>
    </location>
</feature>